<accession>A0A2R6AFK1</accession>
<protein>
    <recommendedName>
        <fullName evidence="3">ArnR1-like winged helix-turn-helix domain-containing protein</fullName>
    </recommendedName>
</protein>
<name>A0A2R6AFK1_9ARCH</name>
<organism evidence="1 2">
    <name type="scientific">Candidatus Marsarchaeota G1 archaeon BE_D</name>
    <dbReference type="NCBI Taxonomy" id="1978156"/>
    <lineage>
        <taxon>Archaea</taxon>
        <taxon>Candidatus Marsarchaeota</taxon>
        <taxon>Candidatus Marsarchaeota group 1</taxon>
    </lineage>
</organism>
<reference evidence="1 2" key="1">
    <citation type="submission" date="2017-04" db="EMBL/GenBank/DDBJ databases">
        <title>Novel microbial lineages endemic to geothermal iron-oxide mats fill important gaps in the evolutionary history of Archaea.</title>
        <authorList>
            <person name="Jay Z.J."/>
            <person name="Beam J.P."/>
            <person name="Dlakic M."/>
            <person name="Rusch D.B."/>
            <person name="Kozubal M.A."/>
            <person name="Inskeep W.P."/>
        </authorList>
    </citation>
    <scope>NUCLEOTIDE SEQUENCE [LARGE SCALE GENOMIC DNA]</scope>
    <source>
        <strain evidence="1">BE_D</strain>
    </source>
</reference>
<dbReference type="AlphaFoldDB" id="A0A2R6AFK1"/>
<sequence>MRFTESELVHLERGDTQKFDYLNLDVRTFIILCKAKVEGYTTLNSIRRLYEKHKRSKSAKHRLYSLVKNGYLRPVGDGKFVLTKKALSALDTITQAANLTWENKNSF</sequence>
<evidence type="ECO:0000313" key="2">
    <source>
        <dbReference type="Proteomes" id="UP000240569"/>
    </source>
</evidence>
<evidence type="ECO:0000313" key="1">
    <source>
        <dbReference type="EMBL" id="PSN85146.1"/>
    </source>
</evidence>
<comment type="caution">
    <text evidence="1">The sequence shown here is derived from an EMBL/GenBank/DDBJ whole genome shotgun (WGS) entry which is preliminary data.</text>
</comment>
<evidence type="ECO:0008006" key="3">
    <source>
        <dbReference type="Google" id="ProtNLM"/>
    </source>
</evidence>
<gene>
    <name evidence="1" type="ORF">B9Q02_07425</name>
</gene>
<proteinExistence type="predicted"/>
<dbReference type="Proteomes" id="UP000240569">
    <property type="component" value="Unassembled WGS sequence"/>
</dbReference>
<dbReference type="EMBL" id="NEXD01000043">
    <property type="protein sequence ID" value="PSN85146.1"/>
    <property type="molecule type" value="Genomic_DNA"/>
</dbReference>